<feature type="transmembrane region" description="Helical" evidence="5">
    <location>
        <begin position="122"/>
        <end position="142"/>
    </location>
</feature>
<gene>
    <name evidence="6" type="ORF">PYX00_003608</name>
</gene>
<keyword evidence="2 5" id="KW-0812">Transmembrane</keyword>
<keyword evidence="3 5" id="KW-1133">Transmembrane helix</keyword>
<dbReference type="EMBL" id="JARGDH010000002">
    <property type="protein sequence ID" value="KAL0275882.1"/>
    <property type="molecule type" value="Genomic_DNA"/>
</dbReference>
<protein>
    <recommendedName>
        <fullName evidence="5">PRA1 family protein</fullName>
    </recommendedName>
</protein>
<organism evidence="6">
    <name type="scientific">Menopon gallinae</name>
    <name type="common">poultry shaft louse</name>
    <dbReference type="NCBI Taxonomy" id="328185"/>
    <lineage>
        <taxon>Eukaryota</taxon>
        <taxon>Metazoa</taxon>
        <taxon>Ecdysozoa</taxon>
        <taxon>Arthropoda</taxon>
        <taxon>Hexapoda</taxon>
        <taxon>Insecta</taxon>
        <taxon>Pterygota</taxon>
        <taxon>Neoptera</taxon>
        <taxon>Paraneoptera</taxon>
        <taxon>Psocodea</taxon>
        <taxon>Troctomorpha</taxon>
        <taxon>Phthiraptera</taxon>
        <taxon>Amblycera</taxon>
        <taxon>Menoponidae</taxon>
        <taxon>Menopon</taxon>
    </lineage>
</organism>
<evidence type="ECO:0000256" key="2">
    <source>
        <dbReference type="ARBA" id="ARBA00022692"/>
    </source>
</evidence>
<feature type="transmembrane region" description="Helical" evidence="5">
    <location>
        <begin position="99"/>
        <end position="116"/>
    </location>
</feature>
<evidence type="ECO:0000256" key="5">
    <source>
        <dbReference type="RuleBase" id="RU363107"/>
    </source>
</evidence>
<evidence type="ECO:0000313" key="6">
    <source>
        <dbReference type="EMBL" id="KAL0275882.1"/>
    </source>
</evidence>
<comment type="similarity">
    <text evidence="5">Belongs to the PRA1 family.</text>
</comment>
<comment type="caution">
    <text evidence="6">The sequence shown here is derived from an EMBL/GenBank/DDBJ whole genome shotgun (WGS) entry which is preliminary data.</text>
</comment>
<proteinExistence type="inferred from homology"/>
<dbReference type="AlphaFoldDB" id="A0AAW2I111"/>
<reference evidence="6" key="1">
    <citation type="journal article" date="2024" name="Gigascience">
        <title>Chromosome-level genome of the poultry shaft louse Menopon gallinae provides insight into the host-switching and adaptive evolution of parasitic lice.</title>
        <authorList>
            <person name="Xu Y."/>
            <person name="Ma L."/>
            <person name="Liu S."/>
            <person name="Liang Y."/>
            <person name="Liu Q."/>
            <person name="He Z."/>
            <person name="Tian L."/>
            <person name="Duan Y."/>
            <person name="Cai W."/>
            <person name="Li H."/>
            <person name="Song F."/>
        </authorList>
    </citation>
    <scope>NUCLEOTIDE SEQUENCE</scope>
    <source>
        <strain evidence="6">Cailab_2023a</strain>
    </source>
</reference>
<dbReference type="PANTHER" id="PTHR12859:SF0">
    <property type="entry name" value="PRA1 FAMILY PROTEIN"/>
    <property type="match status" value="1"/>
</dbReference>
<evidence type="ECO:0000256" key="4">
    <source>
        <dbReference type="ARBA" id="ARBA00023136"/>
    </source>
</evidence>
<sequence>MGTEQFEISPLRTLDDFILGSARFQIPNFKDMEKWGNRVVNNLLYYQTNYFVMGIIIFLLVGVLHPVKMLFGTLALSVTFGLFYYFTNVKSSAAQFKKNHPMVGVALILGGGWFVVYLLDSVLVFLFGILLPICMTFIHASMRLRNIKNKLSNKIEMMGLTKTPMGNFLEALEVHGLPIRRQRFDSEPKKSDILYKAKY</sequence>
<feature type="transmembrane region" description="Helical" evidence="5">
    <location>
        <begin position="69"/>
        <end position="87"/>
    </location>
</feature>
<dbReference type="Pfam" id="PF03208">
    <property type="entry name" value="PRA1"/>
    <property type="match status" value="1"/>
</dbReference>
<dbReference type="GO" id="GO:0016020">
    <property type="term" value="C:membrane"/>
    <property type="evidence" value="ECO:0007669"/>
    <property type="project" value="UniProtKB-SubCell"/>
</dbReference>
<feature type="transmembrane region" description="Helical" evidence="5">
    <location>
        <begin position="43"/>
        <end position="63"/>
    </location>
</feature>
<keyword evidence="4 5" id="KW-0472">Membrane</keyword>
<accession>A0AAW2I111</accession>
<evidence type="ECO:0000256" key="1">
    <source>
        <dbReference type="ARBA" id="ARBA00004141"/>
    </source>
</evidence>
<evidence type="ECO:0000256" key="3">
    <source>
        <dbReference type="ARBA" id="ARBA00022989"/>
    </source>
</evidence>
<dbReference type="PANTHER" id="PTHR12859">
    <property type="entry name" value="PRA1 PROTEIN"/>
    <property type="match status" value="1"/>
</dbReference>
<dbReference type="InterPro" id="IPR004895">
    <property type="entry name" value="Prenylated_rab_accept_PRA1"/>
</dbReference>
<comment type="subcellular location">
    <subcellularLocation>
        <location evidence="1 5">Membrane</location>
        <topology evidence="1 5">Multi-pass membrane protein</topology>
    </subcellularLocation>
</comment>
<name>A0AAW2I111_9NEOP</name>